<evidence type="ECO:0000256" key="3">
    <source>
        <dbReference type="ARBA" id="ARBA00022763"/>
    </source>
</evidence>
<dbReference type="CDD" id="cd17932">
    <property type="entry name" value="DEXQc_UvrD"/>
    <property type="match status" value="1"/>
</dbReference>
<reference evidence="17 18" key="1">
    <citation type="submission" date="2019-08" db="EMBL/GenBank/DDBJ databases">
        <authorList>
            <person name="Guy L."/>
        </authorList>
    </citation>
    <scope>NUCLEOTIDE SEQUENCE [LARGE SCALE GENOMIC DNA]</scope>
    <source>
        <strain evidence="17 18">SGT-108</strain>
    </source>
</reference>
<evidence type="ECO:0000259" key="16">
    <source>
        <dbReference type="PROSITE" id="PS51217"/>
    </source>
</evidence>
<accession>A0A5E4PEP3</accession>
<comment type="catalytic activity">
    <reaction evidence="10">
        <text>Couples ATP hydrolysis with the unwinding of duplex DNA by translocating in the 3'-5' direction.</text>
        <dbReference type="EC" id="5.6.2.4"/>
    </reaction>
</comment>
<dbReference type="RefSeq" id="WP_172622675.1">
    <property type="nucleotide sequence ID" value="NZ_LR699119.1"/>
</dbReference>
<dbReference type="GO" id="GO:0003677">
    <property type="term" value="F:DNA binding"/>
    <property type="evidence" value="ECO:0007669"/>
    <property type="project" value="UniProtKB-KW"/>
</dbReference>
<keyword evidence="2 14" id="KW-0547">Nucleotide-binding</keyword>
<dbReference type="InterPro" id="IPR013986">
    <property type="entry name" value="DExx_box_DNA_helicase_dom_sf"/>
</dbReference>
<comment type="similarity">
    <text evidence="1">Belongs to the helicase family. UvrD subfamily.</text>
</comment>
<dbReference type="PANTHER" id="PTHR11070:SF2">
    <property type="entry name" value="ATP-DEPENDENT DNA HELICASE SRS2"/>
    <property type="match status" value="1"/>
</dbReference>
<evidence type="ECO:0000256" key="6">
    <source>
        <dbReference type="ARBA" id="ARBA00022840"/>
    </source>
</evidence>
<name>A0A5E4PEP3_9COXI</name>
<dbReference type="AlphaFoldDB" id="A0A5E4PEP3"/>
<keyword evidence="18" id="KW-1185">Reference proteome</keyword>
<evidence type="ECO:0000256" key="8">
    <source>
        <dbReference type="ARBA" id="ARBA00023204"/>
    </source>
</evidence>
<gene>
    <name evidence="17" type="primary">uvrD</name>
    <name evidence="17" type="ORF">AQUSIP_00680</name>
</gene>
<evidence type="ECO:0000256" key="5">
    <source>
        <dbReference type="ARBA" id="ARBA00022806"/>
    </source>
</evidence>
<organism evidence="17 18">
    <name type="scientific">Aquicella siphonis</name>
    <dbReference type="NCBI Taxonomy" id="254247"/>
    <lineage>
        <taxon>Bacteria</taxon>
        <taxon>Pseudomonadati</taxon>
        <taxon>Pseudomonadota</taxon>
        <taxon>Gammaproteobacteria</taxon>
        <taxon>Legionellales</taxon>
        <taxon>Coxiellaceae</taxon>
        <taxon>Aquicella</taxon>
    </lineage>
</organism>
<dbReference type="GO" id="GO:0005829">
    <property type="term" value="C:cytosol"/>
    <property type="evidence" value="ECO:0007669"/>
    <property type="project" value="TreeGrafter"/>
</dbReference>
<dbReference type="CDD" id="cd18807">
    <property type="entry name" value="SF1_C_UvrD"/>
    <property type="match status" value="1"/>
</dbReference>
<evidence type="ECO:0000256" key="13">
    <source>
        <dbReference type="ARBA" id="ARBA00048988"/>
    </source>
</evidence>
<dbReference type="InterPro" id="IPR014017">
    <property type="entry name" value="DNA_helicase_UvrD-like_C"/>
</dbReference>
<evidence type="ECO:0000313" key="18">
    <source>
        <dbReference type="Proteomes" id="UP000324194"/>
    </source>
</evidence>
<dbReference type="SUPFAM" id="SSF52540">
    <property type="entry name" value="P-loop containing nucleoside triphosphate hydrolases"/>
    <property type="match status" value="1"/>
</dbReference>
<dbReference type="InterPro" id="IPR014016">
    <property type="entry name" value="UvrD-like_ATP-bd"/>
</dbReference>
<evidence type="ECO:0000256" key="4">
    <source>
        <dbReference type="ARBA" id="ARBA00022801"/>
    </source>
</evidence>
<keyword evidence="9" id="KW-0413">Isomerase</keyword>
<dbReference type="GO" id="GO:0043138">
    <property type="term" value="F:3'-5' DNA helicase activity"/>
    <property type="evidence" value="ECO:0007669"/>
    <property type="project" value="UniProtKB-EC"/>
</dbReference>
<dbReference type="Gene3D" id="1.10.486.10">
    <property type="entry name" value="PCRA, domain 4"/>
    <property type="match status" value="1"/>
</dbReference>
<dbReference type="GO" id="GO:0000725">
    <property type="term" value="P:recombinational repair"/>
    <property type="evidence" value="ECO:0007669"/>
    <property type="project" value="TreeGrafter"/>
</dbReference>
<dbReference type="KEGG" id="asip:AQUSIP_00680"/>
<comment type="catalytic activity">
    <reaction evidence="13">
        <text>ATP + H2O = ADP + phosphate + H(+)</text>
        <dbReference type="Rhea" id="RHEA:13065"/>
        <dbReference type="ChEBI" id="CHEBI:15377"/>
        <dbReference type="ChEBI" id="CHEBI:15378"/>
        <dbReference type="ChEBI" id="CHEBI:30616"/>
        <dbReference type="ChEBI" id="CHEBI:43474"/>
        <dbReference type="ChEBI" id="CHEBI:456216"/>
        <dbReference type="EC" id="5.6.2.4"/>
    </reaction>
</comment>
<dbReference type="Proteomes" id="UP000324194">
    <property type="component" value="Chromosome 1"/>
</dbReference>
<protein>
    <recommendedName>
        <fullName evidence="11">DNA 3'-5' helicase</fullName>
        <ecNumber evidence="11">5.6.2.4</ecNumber>
    </recommendedName>
    <alternativeName>
        <fullName evidence="12">DNA 3'-5' helicase II</fullName>
    </alternativeName>
</protein>
<sequence>MILNSLNPAQQEAVRAPLGHQLVLAGAGSGKTRVLTHRIAWLVENEKIAPSRILAVTFTNKAANEMRARIEKMLHVPAKSMWIGTFHGLSHRFLRAHWQEAGLPQSFQILDSDDQFRMIRRVIHALNLDEDRFPPKESQWFINAQKEECREPHQVEVRDFTVQTQIRIYQAYHEACLRAGVIDFADLLLKTYKLLLTNAELRAHYQDRFRCLLVDEFQDTNTIQYAWLKLFAGDSNSVMIVGDDDQSIYGWRGARIENIQRFSKDFAGARIIRLEQNYRSTGTILKAANALISQNAGRLGKNLWTEGKDGEPITVYAGFNETDEAFFIVNRIRELKQKSDHVLREMAVLYRSNAQSRVIEEALMQFGIPYRVYGGLRYFDRQEIKDALAYLRIIANRSDDPAFERIINTPVRGIGDRTLVSIREHAKSHALTLWDALLQLIEQKHFSTRAETALLSFVNLINTMTERTLALELHKQVEYVLYASGLIEHYRKEKGEKGLTRLENLEELVNAAHQFSQDGVTDDMPPLAAFLAYAALESSDEQADAYDDCVQLMTLHSAKGLEFPVVFLAGCEEELFPHYLSMNDPKAIEEERRLCYVGVTRAMRKLYMTYAEVRRTYGKEAYHRPSRFLHEIPAELIDEIRFRTKTARLGNHAQAYSSGTGGNHFTTAAETQNAFRVGQEVRHRIFGEGIVLDCEGDGEDMKVKVRFANVGTKVLIASYLSAK</sequence>
<evidence type="ECO:0000256" key="9">
    <source>
        <dbReference type="ARBA" id="ARBA00023235"/>
    </source>
</evidence>
<dbReference type="PANTHER" id="PTHR11070">
    <property type="entry name" value="UVRD / RECB / PCRA DNA HELICASE FAMILY MEMBER"/>
    <property type="match status" value="1"/>
</dbReference>
<keyword evidence="4 14" id="KW-0378">Hydrolase</keyword>
<dbReference type="Gene3D" id="1.10.10.160">
    <property type="match status" value="1"/>
</dbReference>
<dbReference type="InterPro" id="IPR027417">
    <property type="entry name" value="P-loop_NTPase"/>
</dbReference>
<keyword evidence="6 14" id="KW-0067">ATP-binding</keyword>
<evidence type="ECO:0000256" key="1">
    <source>
        <dbReference type="ARBA" id="ARBA00009922"/>
    </source>
</evidence>
<dbReference type="FunFam" id="3.40.50.300:FF:001201">
    <property type="entry name" value="ATP-dependent DNA helicase UvrD2"/>
    <property type="match status" value="1"/>
</dbReference>
<feature type="domain" description="UvrD-like helicase ATP-binding" evidence="15">
    <location>
        <begin position="4"/>
        <end position="281"/>
    </location>
</feature>
<evidence type="ECO:0000256" key="10">
    <source>
        <dbReference type="ARBA" id="ARBA00034617"/>
    </source>
</evidence>
<keyword evidence="8" id="KW-0234">DNA repair</keyword>
<dbReference type="GO" id="GO:0005524">
    <property type="term" value="F:ATP binding"/>
    <property type="evidence" value="ECO:0007669"/>
    <property type="project" value="UniProtKB-UniRule"/>
</dbReference>
<evidence type="ECO:0000313" key="17">
    <source>
        <dbReference type="EMBL" id="VVC74796.1"/>
    </source>
</evidence>
<evidence type="ECO:0000256" key="12">
    <source>
        <dbReference type="ARBA" id="ARBA00034923"/>
    </source>
</evidence>
<dbReference type="Pfam" id="PF13361">
    <property type="entry name" value="UvrD_C"/>
    <property type="match status" value="1"/>
</dbReference>
<evidence type="ECO:0000256" key="7">
    <source>
        <dbReference type="ARBA" id="ARBA00023125"/>
    </source>
</evidence>
<dbReference type="FunFam" id="1.10.486.10:FF:000003">
    <property type="entry name" value="ATP-dependent DNA helicase"/>
    <property type="match status" value="1"/>
</dbReference>
<dbReference type="InterPro" id="IPR000212">
    <property type="entry name" value="DNA_helicase_UvrD/REP"/>
</dbReference>
<feature type="binding site" evidence="14">
    <location>
        <begin position="25"/>
        <end position="32"/>
    </location>
    <ligand>
        <name>ATP</name>
        <dbReference type="ChEBI" id="CHEBI:30616"/>
    </ligand>
</feature>
<evidence type="ECO:0000256" key="14">
    <source>
        <dbReference type="PROSITE-ProRule" id="PRU00560"/>
    </source>
</evidence>
<dbReference type="EMBL" id="LR699119">
    <property type="protein sequence ID" value="VVC74796.1"/>
    <property type="molecule type" value="Genomic_DNA"/>
</dbReference>
<keyword evidence="7" id="KW-0238">DNA-binding</keyword>
<feature type="domain" description="UvrD-like helicase C-terminal" evidence="16">
    <location>
        <begin position="282"/>
        <end position="560"/>
    </location>
</feature>
<dbReference type="Pfam" id="PF21196">
    <property type="entry name" value="PcrA_UvrD_tudor"/>
    <property type="match status" value="1"/>
</dbReference>
<dbReference type="PROSITE" id="PS51217">
    <property type="entry name" value="UVRD_HELICASE_CTER"/>
    <property type="match status" value="1"/>
</dbReference>
<keyword evidence="3" id="KW-0227">DNA damage</keyword>
<dbReference type="PROSITE" id="PS51198">
    <property type="entry name" value="UVRD_HELICASE_ATP_BIND"/>
    <property type="match status" value="1"/>
</dbReference>
<proteinExistence type="inferred from homology"/>
<dbReference type="NCBIfam" id="NF008743">
    <property type="entry name" value="PRK11773.1"/>
    <property type="match status" value="1"/>
</dbReference>
<evidence type="ECO:0000259" key="15">
    <source>
        <dbReference type="PROSITE" id="PS51198"/>
    </source>
</evidence>
<evidence type="ECO:0000256" key="2">
    <source>
        <dbReference type="ARBA" id="ARBA00022741"/>
    </source>
</evidence>
<dbReference type="GO" id="GO:0033202">
    <property type="term" value="C:DNA helicase complex"/>
    <property type="evidence" value="ECO:0007669"/>
    <property type="project" value="TreeGrafter"/>
</dbReference>
<dbReference type="Gene3D" id="3.40.50.300">
    <property type="entry name" value="P-loop containing nucleotide triphosphate hydrolases"/>
    <property type="match status" value="2"/>
</dbReference>
<dbReference type="Pfam" id="PF00580">
    <property type="entry name" value="UvrD-helicase"/>
    <property type="match status" value="1"/>
</dbReference>
<keyword evidence="5 14" id="KW-0347">Helicase</keyword>
<dbReference type="GO" id="GO:0016887">
    <property type="term" value="F:ATP hydrolysis activity"/>
    <property type="evidence" value="ECO:0007669"/>
    <property type="project" value="RHEA"/>
</dbReference>
<dbReference type="EC" id="5.6.2.4" evidence="11"/>
<evidence type="ECO:0000256" key="11">
    <source>
        <dbReference type="ARBA" id="ARBA00034808"/>
    </source>
</evidence>